<evidence type="ECO:0000259" key="5">
    <source>
        <dbReference type="PROSITE" id="PS50102"/>
    </source>
</evidence>
<feature type="compositionally biased region" description="Low complexity" evidence="4">
    <location>
        <begin position="133"/>
        <end position="143"/>
    </location>
</feature>
<dbReference type="PROSITE" id="PS50102">
    <property type="entry name" value="RRM"/>
    <property type="match status" value="4"/>
</dbReference>
<feature type="compositionally biased region" description="Pro residues" evidence="4">
    <location>
        <begin position="588"/>
        <end position="602"/>
    </location>
</feature>
<feature type="compositionally biased region" description="Polar residues" evidence="4">
    <location>
        <begin position="300"/>
        <end position="309"/>
    </location>
</feature>
<name>A0A6P6YIJ3_DERPT</name>
<dbReference type="InterPro" id="IPR012677">
    <property type="entry name" value="Nucleotide-bd_a/b_plait_sf"/>
</dbReference>
<feature type="compositionally biased region" description="Low complexity" evidence="4">
    <location>
        <begin position="678"/>
        <end position="687"/>
    </location>
</feature>
<dbReference type="CDD" id="cd12254">
    <property type="entry name" value="RRM_hnRNPH_ESRPs_RBM12_like"/>
    <property type="match status" value="3"/>
</dbReference>
<feature type="compositionally biased region" description="Low complexity" evidence="4">
    <location>
        <begin position="427"/>
        <end position="477"/>
    </location>
</feature>
<dbReference type="SMART" id="SM00360">
    <property type="entry name" value="RRM"/>
    <property type="match status" value="5"/>
</dbReference>
<feature type="domain" description="RRM" evidence="5">
    <location>
        <begin position="481"/>
        <end position="558"/>
    </location>
</feature>
<gene>
    <name evidence="7" type="primary">LOC113798672</name>
</gene>
<evidence type="ECO:0000313" key="7">
    <source>
        <dbReference type="RefSeq" id="XP_027205037.1"/>
    </source>
</evidence>
<dbReference type="KEGG" id="dpte:113798672"/>
<dbReference type="PANTHER" id="PTHR13976">
    <property type="entry name" value="HETEROGENEOUS NUCLEAR RIBONUCLEOPROTEIN-RELATED"/>
    <property type="match status" value="1"/>
</dbReference>
<dbReference type="RefSeq" id="XP_027205037.1">
    <property type="nucleotide sequence ID" value="XM_027349236.1"/>
</dbReference>
<feature type="compositionally biased region" description="Basic and acidic residues" evidence="4">
    <location>
        <begin position="224"/>
        <end position="233"/>
    </location>
</feature>
<evidence type="ECO:0000256" key="3">
    <source>
        <dbReference type="PROSITE-ProRule" id="PRU00176"/>
    </source>
</evidence>
<dbReference type="Pfam" id="PF00076">
    <property type="entry name" value="RRM_1"/>
    <property type="match status" value="2"/>
</dbReference>
<feature type="domain" description="RRM" evidence="5">
    <location>
        <begin position="713"/>
        <end position="784"/>
    </location>
</feature>
<dbReference type="Gene3D" id="3.30.70.330">
    <property type="match status" value="5"/>
</dbReference>
<dbReference type="GO" id="GO:0003723">
    <property type="term" value="F:RNA binding"/>
    <property type="evidence" value="ECO:0007669"/>
    <property type="project" value="UniProtKB-UniRule"/>
</dbReference>
<keyword evidence="2 3" id="KW-0694">RNA-binding</keyword>
<evidence type="ECO:0000313" key="6">
    <source>
        <dbReference type="Proteomes" id="UP000515146"/>
    </source>
</evidence>
<feature type="compositionally biased region" description="Low complexity" evidence="4">
    <location>
        <begin position="1017"/>
        <end position="1036"/>
    </location>
</feature>
<evidence type="ECO:0000256" key="2">
    <source>
        <dbReference type="ARBA" id="ARBA00022884"/>
    </source>
</evidence>
<keyword evidence="1" id="KW-0677">Repeat</keyword>
<feature type="compositionally biased region" description="Low complexity" evidence="4">
    <location>
        <begin position="277"/>
        <end position="299"/>
    </location>
</feature>
<dbReference type="InterPro" id="IPR050666">
    <property type="entry name" value="ESRP"/>
</dbReference>
<feature type="region of interest" description="Disordered" evidence="4">
    <location>
        <begin position="555"/>
        <end position="707"/>
    </location>
</feature>
<dbReference type="SUPFAM" id="SSF54928">
    <property type="entry name" value="RNA-binding domain, RBD"/>
    <property type="match status" value="4"/>
</dbReference>
<evidence type="ECO:0000256" key="1">
    <source>
        <dbReference type="ARBA" id="ARBA00022737"/>
    </source>
</evidence>
<feature type="region of interest" description="Disordered" evidence="4">
    <location>
        <begin position="119"/>
        <end position="263"/>
    </location>
</feature>
<feature type="compositionally biased region" description="Basic residues" evidence="4">
    <location>
        <begin position="688"/>
        <end position="707"/>
    </location>
</feature>
<feature type="region of interest" description="Disordered" evidence="4">
    <location>
        <begin position="426"/>
        <end position="477"/>
    </location>
</feature>
<dbReference type="Proteomes" id="UP000515146">
    <property type="component" value="Unplaced"/>
</dbReference>
<dbReference type="InterPro" id="IPR035979">
    <property type="entry name" value="RBD_domain_sf"/>
</dbReference>
<feature type="compositionally biased region" description="Low complexity" evidence="4">
    <location>
        <begin position="559"/>
        <end position="587"/>
    </location>
</feature>
<feature type="compositionally biased region" description="Polar residues" evidence="4">
    <location>
        <begin position="150"/>
        <end position="173"/>
    </location>
</feature>
<dbReference type="OrthoDB" id="2588702at2759"/>
<accession>A0A6P6YIJ3</accession>
<dbReference type="InParanoid" id="A0A6P6YIJ3"/>
<feature type="region of interest" description="Disordered" evidence="4">
    <location>
        <begin position="929"/>
        <end position="976"/>
    </location>
</feature>
<feature type="compositionally biased region" description="Low complexity" evidence="4">
    <location>
        <begin position="655"/>
        <end position="666"/>
    </location>
</feature>
<feature type="compositionally biased region" description="Low complexity" evidence="4">
    <location>
        <begin position="197"/>
        <end position="209"/>
    </location>
</feature>
<dbReference type="CDD" id="cd12510">
    <property type="entry name" value="RRM1_RBM12_like"/>
    <property type="match status" value="1"/>
</dbReference>
<feature type="compositionally biased region" description="Polar residues" evidence="4">
    <location>
        <begin position="625"/>
        <end position="638"/>
    </location>
</feature>
<sequence>MSIIIRLQNLPLEANSLDIRRFFQGLQIPDGGVHIVGGENGDAFIAFANDEDARQAMERNGNLIKGSRIKLLLSSRNEMQRVIDAARNQTISILPSSTKTTINPNAAAAAASVVPTNIPVQQSSPQKLPPPSSSSSIQPQQYPTHPIGNYPTTQYPPTVQIQPSLASSTNPVATSGYYPGSVGPSQTVRYPPPPPQSSSQTQPQSQPTPNDYQRSGPNVAYGHRQNDRQELQYRGRSRSRSRSPPTNRTGSDIHPSMNQRYSDMNKNTMQTGLIRSLQPSVSSSTSQISPSSSTQIHSSNFVPQTSGNNMDIRYTNYPQPSQQQQQESREYQSQQSFGGSQYRPMPGASNVNNNTMMDGSLGGGNIGGDRGIVGGTGIGQQGITIQGGGVVGGGWNNNNNNNDNNNYRQTSVISNDFNNRKMDSIHQLPQQQQPQPLSSAYGQPSTMPMMPHQSQQQQQQQLIRPPLSQQQQQQPPPQQMFTLQLNDLPFNVKSLDLIKFFQPLYLDEDNIKIFYDSKGFPTGIALVRFGSPKEWEQALTFNNRYMGDRRIQVQPLDDLGNNNNNNNSNIGQNSSTIINNNNNGPLLQQPPPPPLIANPPPSNTSASTTIGQQRKNTLPPPQSDPYRSSLDNYPTYRNSPEEIGSFGRGPPPPISSSSSLQQSSSQFNGGMGPPPPSSSSSQSSSSSSHHHNSSNHHHHHHHRGKYQPRCKDNALFMKGLPFANCTTKDVAHFFDPIKLFHIEIEFDSRNKPTGNAYVEFHDRQDVDLAMNYNMRNMGHRYIELIPWILYEKFGPTYHLPSAPPPPKFMRGNNSGGSRGGGPPPPPPPSYGGSGGGNHHHHQGPFTHCVLVRGLGKHVSTPDLKQFFAKSNIDTYAVHIMLTTDKMNAGEAFVEFLTKEDQNRALDMSGARLAGERVNIRPVAYEVVRASVPPPRGPPSASGMPSLPPNKSHGGKYRRGGPAGPRGGNNNNNGQSAPIFDKSSILIMKNISFKTNIDDLCRFFDDYHITPNRIKIRPSTSNDSSSSSSLNDPNNLDGQEAQIQFHSRLDAEHAVRTLDKQYFHDRKIYLTFL</sequence>
<feature type="domain" description="RRM" evidence="5">
    <location>
        <begin position="847"/>
        <end position="924"/>
    </location>
</feature>
<feature type="region of interest" description="Disordered" evidence="4">
    <location>
        <begin position="277"/>
        <end position="363"/>
    </location>
</feature>
<feature type="region of interest" description="Disordered" evidence="4">
    <location>
        <begin position="1013"/>
        <end position="1036"/>
    </location>
</feature>
<dbReference type="InterPro" id="IPR000504">
    <property type="entry name" value="RRM_dom"/>
</dbReference>
<feature type="domain" description="RRM" evidence="5">
    <location>
        <begin position="3"/>
        <end position="76"/>
    </location>
</feature>
<keyword evidence="6" id="KW-1185">Reference proteome</keyword>
<protein>
    <recommendedName>
        <fullName evidence="5">RRM domain-containing protein</fullName>
    </recommendedName>
</protein>
<dbReference type="AlphaFoldDB" id="A0A6P6YIJ3"/>
<evidence type="ECO:0000256" key="4">
    <source>
        <dbReference type="SAM" id="MobiDB-lite"/>
    </source>
</evidence>
<proteinExistence type="predicted"/>
<organism evidence="6 7">
    <name type="scientific">Dermatophagoides pteronyssinus</name>
    <name type="common">European house dust mite</name>
    <dbReference type="NCBI Taxonomy" id="6956"/>
    <lineage>
        <taxon>Eukaryota</taxon>
        <taxon>Metazoa</taxon>
        <taxon>Ecdysozoa</taxon>
        <taxon>Arthropoda</taxon>
        <taxon>Chelicerata</taxon>
        <taxon>Arachnida</taxon>
        <taxon>Acari</taxon>
        <taxon>Acariformes</taxon>
        <taxon>Sarcoptiformes</taxon>
        <taxon>Astigmata</taxon>
        <taxon>Psoroptidia</taxon>
        <taxon>Analgoidea</taxon>
        <taxon>Pyroglyphidae</taxon>
        <taxon>Dermatophagoidinae</taxon>
        <taxon>Dermatophagoides</taxon>
    </lineage>
</organism>
<reference evidence="7" key="1">
    <citation type="submission" date="2025-08" db="UniProtKB">
        <authorList>
            <consortium name="RefSeq"/>
        </authorList>
    </citation>
    <scope>IDENTIFICATION</scope>
    <source>
        <strain evidence="7">Airmid</strain>
    </source>
</reference>
<dbReference type="OMA" id="IIMNAEA"/>
<feature type="compositionally biased region" description="Low complexity" evidence="4">
    <location>
        <begin position="317"/>
        <end position="341"/>
    </location>
</feature>
<feature type="region of interest" description="Disordered" evidence="4">
    <location>
        <begin position="804"/>
        <end position="844"/>
    </location>
</feature>
<feature type="compositionally biased region" description="Polar residues" evidence="4">
    <location>
        <begin position="604"/>
        <end position="616"/>
    </location>
</feature>